<dbReference type="InterPro" id="IPR041522">
    <property type="entry name" value="CdaR_GGDEF"/>
</dbReference>
<dbReference type="Proteomes" id="UP000076038">
    <property type="component" value="Chromosome"/>
</dbReference>
<protein>
    <recommendedName>
        <fullName evidence="7">PucR family transcriptional regulator</fullName>
    </recommendedName>
</protein>
<evidence type="ECO:0000313" key="5">
    <source>
        <dbReference type="EMBL" id="AMY22571.1"/>
    </source>
</evidence>
<name>A0A143QI29_RHOFA</name>
<dbReference type="EMBL" id="CP015220">
    <property type="protein sequence ID" value="AMY22571.1"/>
    <property type="molecule type" value="Genomic_DNA"/>
</dbReference>
<accession>A0A143QI29</accession>
<evidence type="ECO:0008006" key="7">
    <source>
        <dbReference type="Google" id="ProtNLM"/>
    </source>
</evidence>
<evidence type="ECO:0000259" key="2">
    <source>
        <dbReference type="Pfam" id="PF13556"/>
    </source>
</evidence>
<dbReference type="RefSeq" id="WP_051364922.1">
    <property type="nucleotide sequence ID" value="NZ_CP015220.1"/>
</dbReference>
<dbReference type="InterPro" id="IPR025751">
    <property type="entry name" value="RsbRD_N_dom"/>
</dbReference>
<dbReference type="InterPro" id="IPR051448">
    <property type="entry name" value="CdaR-like_regulators"/>
</dbReference>
<evidence type="ECO:0000259" key="4">
    <source>
        <dbReference type="Pfam" id="PF17853"/>
    </source>
</evidence>
<feature type="domain" description="PucR C-terminal helix-turn-helix" evidence="2">
    <location>
        <begin position="361"/>
        <end position="416"/>
    </location>
</feature>
<evidence type="ECO:0000256" key="1">
    <source>
        <dbReference type="ARBA" id="ARBA00006754"/>
    </source>
</evidence>
<feature type="domain" description="CdaR GGDEF-like" evidence="4">
    <location>
        <begin position="195"/>
        <end position="307"/>
    </location>
</feature>
<dbReference type="AlphaFoldDB" id="A0A143QI29"/>
<dbReference type="PANTHER" id="PTHR33744:SF1">
    <property type="entry name" value="DNA-BINDING TRANSCRIPTIONAL ACTIVATOR ADER"/>
    <property type="match status" value="1"/>
</dbReference>
<dbReference type="PATRIC" id="fig|1653479.3.peg.1276"/>
<organism evidence="5 6">
    <name type="scientific">Rhodococcoides fascians</name>
    <name type="common">Rhodococcus fascians</name>
    <dbReference type="NCBI Taxonomy" id="1828"/>
    <lineage>
        <taxon>Bacteria</taxon>
        <taxon>Bacillati</taxon>
        <taxon>Actinomycetota</taxon>
        <taxon>Actinomycetes</taxon>
        <taxon>Mycobacteriales</taxon>
        <taxon>Nocardiaceae</taxon>
        <taxon>Rhodococcoides</taxon>
    </lineage>
</organism>
<dbReference type="InterPro" id="IPR025736">
    <property type="entry name" value="PucR_C-HTH_dom"/>
</dbReference>
<dbReference type="Pfam" id="PF17853">
    <property type="entry name" value="GGDEF_2"/>
    <property type="match status" value="1"/>
</dbReference>
<gene>
    <name evidence="5" type="ORF">A3Q41_01260</name>
</gene>
<keyword evidence="6" id="KW-1185">Reference proteome</keyword>
<reference evidence="5 6" key="1">
    <citation type="journal article" date="2016" name="Genome Announc.">
        <title>Complete Genome and Plasmid Sequences for Rhodococcus fascians D188 and Draft Sequences for Rhodococcus Isolates PBTS 1 and PBTS 2.</title>
        <authorList>
            <person name="Stamler R.A."/>
            <person name="Vereecke D."/>
            <person name="Zhang Y."/>
            <person name="Schilkey F."/>
            <person name="Devitt N."/>
            <person name="Randall J.J."/>
        </authorList>
    </citation>
    <scope>NUCLEOTIDE SEQUENCE [LARGE SCALE GENOMIC DNA]</scope>
    <source>
        <strain evidence="5 6">PBTS2</strain>
    </source>
</reference>
<dbReference type="GeneID" id="93551268"/>
<proteinExistence type="inferred from homology"/>
<sequence length="427" mass="46427">MPTPADISPASAEAVRTHVAAVAAHLNARLADVVAQMRTTLASRITELNNEPSLIELLGSSIEGNVDTILHALQHDIGGAGFEPPAAAIEYARRLAQWGVPVNALVRAYRLGQQFLLDRAFETSMSLAAPDPVRMEAHRVIVDSVFDYIDWISQRVAAVYETERESWLADRENARLDAVLDLLNGKGSVDVVERVTGYRLRGRHLAVVAWVGESAVRGDRMRRFTTTIRALAADLDSPAPPLVVGRDGATAWGWIQVPSNDTDLAVVLDRINTRPRTEDAPLLAAGAIGLDAAGFVTSHRQAQRAHHVAVLGGRGRTIERYDDPGLAVVDLCARDPSALQAWVLTVLGPQLAADTTHAERLRTTLRIYLACERSLSAAAAVMTMHKNSIRYRVDNAEKLLPRPLSDDRLAVEVALTACQWLGARILS</sequence>
<dbReference type="KEGG" id="rhs:A3Q41_01260"/>
<feature type="domain" description="RsbT co-antagonist protein RsbRD N-terminal" evidence="3">
    <location>
        <begin position="31"/>
        <end position="175"/>
    </location>
</feature>
<dbReference type="InterPro" id="IPR042070">
    <property type="entry name" value="PucR_C-HTH_sf"/>
</dbReference>
<evidence type="ECO:0000259" key="3">
    <source>
        <dbReference type="Pfam" id="PF14361"/>
    </source>
</evidence>
<dbReference type="Pfam" id="PF13556">
    <property type="entry name" value="HTH_30"/>
    <property type="match status" value="1"/>
</dbReference>
<dbReference type="Gene3D" id="1.10.10.2840">
    <property type="entry name" value="PucR C-terminal helix-turn-helix domain"/>
    <property type="match status" value="1"/>
</dbReference>
<evidence type="ECO:0000313" key="6">
    <source>
        <dbReference type="Proteomes" id="UP000076038"/>
    </source>
</evidence>
<comment type="similarity">
    <text evidence="1">Belongs to the CdaR family.</text>
</comment>
<dbReference type="Pfam" id="PF14361">
    <property type="entry name" value="RsbRD_N"/>
    <property type="match status" value="1"/>
</dbReference>
<dbReference type="OrthoDB" id="3663486at2"/>
<dbReference type="PANTHER" id="PTHR33744">
    <property type="entry name" value="CARBOHYDRATE DIACID REGULATOR"/>
    <property type="match status" value="1"/>
</dbReference>
<reference evidence="6" key="2">
    <citation type="submission" date="2016-04" db="EMBL/GenBank/DDBJ databases">
        <title>Complete Genome and Plasmid Sequences for Rhodococcus fascians D188 and Draft Sequences for Rhodococcus spp. Isolates PBTS 1 and PBTS 2.</title>
        <authorList>
            <person name="Stamer R."/>
            <person name="Vereecke D."/>
            <person name="Zhang Y."/>
            <person name="Schilkey F."/>
            <person name="Devitt N."/>
            <person name="Randall J."/>
        </authorList>
    </citation>
    <scope>NUCLEOTIDE SEQUENCE [LARGE SCALE GENOMIC DNA]</scope>
    <source>
        <strain evidence="6">PBTS2</strain>
    </source>
</reference>